<protein>
    <recommendedName>
        <fullName evidence="4">DUF2516 family protein</fullName>
    </recommendedName>
</protein>
<dbReference type="EMBL" id="BAABCJ010000007">
    <property type="protein sequence ID" value="GAA3710995.1"/>
    <property type="molecule type" value="Genomic_DNA"/>
</dbReference>
<feature type="transmembrane region" description="Helical" evidence="1">
    <location>
        <begin position="6"/>
        <end position="28"/>
    </location>
</feature>
<keyword evidence="3" id="KW-1185">Reference proteome</keyword>
<dbReference type="RefSeq" id="WP_344885406.1">
    <property type="nucleotide sequence ID" value="NZ_BAABCJ010000007.1"/>
</dbReference>
<comment type="caution">
    <text evidence="2">The sequence shown here is derived from an EMBL/GenBank/DDBJ whole genome shotgun (WGS) entry which is preliminary data.</text>
</comment>
<keyword evidence="1" id="KW-0472">Membrane</keyword>
<keyword evidence="1" id="KW-0812">Transmembrane</keyword>
<evidence type="ECO:0000313" key="2">
    <source>
        <dbReference type="EMBL" id="GAA3710995.1"/>
    </source>
</evidence>
<gene>
    <name evidence="2" type="ORF">GCM10022377_25620</name>
</gene>
<dbReference type="InterPro" id="IPR019662">
    <property type="entry name" value="DUF2516"/>
</dbReference>
<dbReference type="Proteomes" id="UP001501536">
    <property type="component" value="Unassembled WGS sequence"/>
</dbReference>
<sequence length="99" mass="10316">MGLAYAIEHYLFLALGVVALVLAVWAFLDAVRRPAANFEGAGKRSKGFWLALTAGSTLFCLLSVYGGSGGLLQLIAACVAAVYLADVRPAVSGRGGYSY</sequence>
<evidence type="ECO:0008006" key="4">
    <source>
        <dbReference type="Google" id="ProtNLM"/>
    </source>
</evidence>
<reference evidence="3" key="1">
    <citation type="journal article" date="2019" name="Int. J. Syst. Evol. Microbiol.">
        <title>The Global Catalogue of Microorganisms (GCM) 10K type strain sequencing project: providing services to taxonomists for standard genome sequencing and annotation.</title>
        <authorList>
            <consortium name="The Broad Institute Genomics Platform"/>
            <consortium name="The Broad Institute Genome Sequencing Center for Infectious Disease"/>
            <person name="Wu L."/>
            <person name="Ma J."/>
        </authorList>
    </citation>
    <scope>NUCLEOTIDE SEQUENCE [LARGE SCALE GENOMIC DNA]</scope>
    <source>
        <strain evidence="3">JCM 16961</strain>
    </source>
</reference>
<keyword evidence="1" id="KW-1133">Transmembrane helix</keyword>
<dbReference type="Pfam" id="PF10724">
    <property type="entry name" value="DUF2516"/>
    <property type="match status" value="1"/>
</dbReference>
<evidence type="ECO:0000256" key="1">
    <source>
        <dbReference type="SAM" id="Phobius"/>
    </source>
</evidence>
<organism evidence="2 3">
    <name type="scientific">Zhihengliuella alba</name>
    <dbReference type="NCBI Taxonomy" id="547018"/>
    <lineage>
        <taxon>Bacteria</taxon>
        <taxon>Bacillati</taxon>
        <taxon>Actinomycetota</taxon>
        <taxon>Actinomycetes</taxon>
        <taxon>Micrococcales</taxon>
        <taxon>Micrococcaceae</taxon>
        <taxon>Zhihengliuella</taxon>
    </lineage>
</organism>
<accession>A0ABP7DVU9</accession>
<evidence type="ECO:0000313" key="3">
    <source>
        <dbReference type="Proteomes" id="UP001501536"/>
    </source>
</evidence>
<feature type="transmembrane region" description="Helical" evidence="1">
    <location>
        <begin position="48"/>
        <end position="65"/>
    </location>
</feature>
<proteinExistence type="predicted"/>
<name>A0ABP7DVU9_9MICC</name>